<gene>
    <name evidence="3" type="primary">yieL_2</name>
    <name evidence="3" type="ORF">ERS852429_03196</name>
    <name evidence="6" type="ORF">GKD66_14430</name>
    <name evidence="5" type="ORF">GKD67_08225</name>
    <name evidence="4" type="ORF">PN599_08545</name>
</gene>
<proteinExistence type="predicted"/>
<feature type="signal peptide" evidence="2">
    <location>
        <begin position="1"/>
        <end position="19"/>
    </location>
</feature>
<dbReference type="Proteomes" id="UP001210126">
    <property type="component" value="Unassembled WGS sequence"/>
</dbReference>
<accession>A0A173VPC2</accession>
<dbReference type="SUPFAM" id="SSF53474">
    <property type="entry name" value="alpha/beta-Hydrolases"/>
    <property type="match status" value="1"/>
</dbReference>
<sequence length="389" mass="43975">MKRLALLAALLLPLSMAFAQQNVGFKTDKVEPLVINPDNSVTFYVEAPKAKSVSVKGDWEASEGNGQMTKGKNGTWSYTTPPLPSEMYTYRLNIDGIYNIAPNNPFSCRDVGTLFSLFYINGGNGDYYQVRDVPHGNVTTTWYHSDILGSERRLSVYTPPFYDKNIQSYPVLYLLHGSGGDENAWLELGRTARIMDNLIAEGKIQPMLVVMPNGNPSKQAAPGETPDNLNYKPAMSNSFPGYKDGSYEKSFTEIIHFIDNRYRTIPDKRHRAIAGLSMGGFHTLYISLNYPDYFNYIGLFSAGLSANGVDPNSPMYTNLDEKLGNLKRSGYQLFWIGIGKDDFLYDANQQFRQRMDSLGMKYQYVESTRGHIWANWRAYLLQFAPMLFK</sequence>
<evidence type="ECO:0000313" key="4">
    <source>
        <dbReference type="EMBL" id="MDB9005050.1"/>
    </source>
</evidence>
<evidence type="ECO:0000313" key="6">
    <source>
        <dbReference type="EMBL" id="MRZ51399.1"/>
    </source>
</evidence>
<dbReference type="EMBL" id="WKMC01000010">
    <property type="protein sequence ID" value="MRZ51399.1"/>
    <property type="molecule type" value="Genomic_DNA"/>
</dbReference>
<dbReference type="Proteomes" id="UP000095591">
    <property type="component" value="Unassembled WGS sequence"/>
</dbReference>
<dbReference type="PANTHER" id="PTHR48098:SF1">
    <property type="entry name" value="DIACYLGLYCEROL ACYLTRANSFERASE_MYCOLYLTRANSFERASE AG85A"/>
    <property type="match status" value="1"/>
</dbReference>
<keyword evidence="2" id="KW-0732">Signal</keyword>
<reference evidence="3 7" key="1">
    <citation type="submission" date="2015-09" db="EMBL/GenBank/DDBJ databases">
        <authorList>
            <consortium name="Pathogen Informatics"/>
        </authorList>
    </citation>
    <scope>NUCLEOTIDE SEQUENCE [LARGE SCALE GENOMIC DNA]</scope>
    <source>
        <strain evidence="3 7">2789STDY5608872</strain>
    </source>
</reference>
<evidence type="ECO:0000313" key="3">
    <source>
        <dbReference type="EMBL" id="CUN27997.1"/>
    </source>
</evidence>
<dbReference type="GO" id="GO:0016787">
    <property type="term" value="F:hydrolase activity"/>
    <property type="evidence" value="ECO:0007669"/>
    <property type="project" value="UniProtKB-KW"/>
</dbReference>
<dbReference type="InterPro" id="IPR014756">
    <property type="entry name" value="Ig_E-set"/>
</dbReference>
<dbReference type="InterPro" id="IPR050583">
    <property type="entry name" value="Mycobacterial_A85_antigen"/>
</dbReference>
<dbReference type="Pfam" id="PF00756">
    <property type="entry name" value="Esterase"/>
    <property type="match status" value="1"/>
</dbReference>
<dbReference type="CDD" id="cd11294">
    <property type="entry name" value="E_set_Esterase_like_N"/>
    <property type="match status" value="1"/>
</dbReference>
<evidence type="ECO:0000313" key="8">
    <source>
        <dbReference type="Proteomes" id="UP000441358"/>
    </source>
</evidence>
<feature type="compositionally biased region" description="Polar residues" evidence="1">
    <location>
        <begin position="64"/>
        <end position="76"/>
    </location>
</feature>
<name>A0A173VPC2_PARDI</name>
<dbReference type="PANTHER" id="PTHR48098">
    <property type="entry name" value="ENTEROCHELIN ESTERASE-RELATED"/>
    <property type="match status" value="1"/>
</dbReference>
<reference evidence="8 9" key="2">
    <citation type="journal article" date="2019" name="Nat. Med.">
        <title>A library of human gut bacterial isolates paired with longitudinal multiomics data enables mechanistic microbiome research.</title>
        <authorList>
            <person name="Poyet M."/>
            <person name="Groussin M."/>
            <person name="Gibbons S.M."/>
            <person name="Avila-Pacheco J."/>
            <person name="Jiang X."/>
            <person name="Kearney S.M."/>
            <person name="Perrotta A.R."/>
            <person name="Berdy B."/>
            <person name="Zhao S."/>
            <person name="Lieberman T.D."/>
            <person name="Swanson P.K."/>
            <person name="Smith M."/>
            <person name="Roesemann S."/>
            <person name="Alexander J.E."/>
            <person name="Rich S.A."/>
            <person name="Livny J."/>
            <person name="Vlamakis H."/>
            <person name="Clish C."/>
            <person name="Bullock K."/>
            <person name="Deik A."/>
            <person name="Scott J."/>
            <person name="Pierce K.A."/>
            <person name="Xavier R.J."/>
            <person name="Alm E.J."/>
        </authorList>
    </citation>
    <scope>NUCLEOTIDE SEQUENCE [LARGE SCALE GENOMIC DNA]</scope>
    <source>
        <strain evidence="6 8">BIOML-A32</strain>
        <strain evidence="5 9">BIOML-A9</strain>
    </source>
</reference>
<dbReference type="Proteomes" id="UP000461276">
    <property type="component" value="Unassembled WGS sequence"/>
</dbReference>
<evidence type="ECO:0000256" key="1">
    <source>
        <dbReference type="SAM" id="MobiDB-lite"/>
    </source>
</evidence>
<evidence type="ECO:0000313" key="7">
    <source>
        <dbReference type="Proteomes" id="UP000095591"/>
    </source>
</evidence>
<evidence type="ECO:0000313" key="9">
    <source>
        <dbReference type="Proteomes" id="UP000461276"/>
    </source>
</evidence>
<dbReference type="SUPFAM" id="SSF81296">
    <property type="entry name" value="E set domains"/>
    <property type="match status" value="1"/>
</dbReference>
<dbReference type="Gene3D" id="2.60.40.10">
    <property type="entry name" value="Immunoglobulins"/>
    <property type="match status" value="1"/>
</dbReference>
<evidence type="ECO:0000256" key="2">
    <source>
        <dbReference type="SAM" id="SignalP"/>
    </source>
</evidence>
<dbReference type="InterPro" id="IPR029058">
    <property type="entry name" value="AB_hydrolase_fold"/>
</dbReference>
<dbReference type="InterPro" id="IPR013783">
    <property type="entry name" value="Ig-like_fold"/>
</dbReference>
<evidence type="ECO:0000313" key="5">
    <source>
        <dbReference type="EMBL" id="MRY93212.1"/>
    </source>
</evidence>
<dbReference type="RefSeq" id="WP_009275769.1">
    <property type="nucleotide sequence ID" value="NZ_CAXSUO010000003.1"/>
</dbReference>
<reference evidence="4" key="3">
    <citation type="submission" date="2023-01" db="EMBL/GenBank/DDBJ databases">
        <title>Human gut microbiome strain richness.</title>
        <authorList>
            <person name="Chen-Liaw A."/>
        </authorList>
    </citation>
    <scope>NUCLEOTIDE SEQUENCE</scope>
    <source>
        <strain evidence="4">RTP21484st1_E5_RTP21484_190118</strain>
    </source>
</reference>
<protein>
    <submittedName>
        <fullName evidence="4">Alpha/beta hydrolase-fold protein</fullName>
    </submittedName>
    <submittedName>
        <fullName evidence="3 5">Esterase</fullName>
    </submittedName>
</protein>
<keyword evidence="4" id="KW-0378">Hydrolase</keyword>
<organism evidence="3 7">
    <name type="scientific">Parabacteroides distasonis</name>
    <dbReference type="NCBI Taxonomy" id="823"/>
    <lineage>
        <taxon>Bacteria</taxon>
        <taxon>Pseudomonadati</taxon>
        <taxon>Bacteroidota</taxon>
        <taxon>Bacteroidia</taxon>
        <taxon>Bacteroidales</taxon>
        <taxon>Tannerellaceae</taxon>
        <taxon>Parabacteroides</taxon>
    </lineage>
</organism>
<feature type="chain" id="PRO_5043136255" evidence="2">
    <location>
        <begin position="20"/>
        <end position="389"/>
    </location>
</feature>
<dbReference type="EMBL" id="CYXP01000008">
    <property type="protein sequence ID" value="CUN27997.1"/>
    <property type="molecule type" value="Genomic_DNA"/>
</dbReference>
<dbReference type="Gene3D" id="3.40.50.1820">
    <property type="entry name" value="alpha/beta hydrolase"/>
    <property type="match status" value="1"/>
</dbReference>
<dbReference type="Proteomes" id="UP000441358">
    <property type="component" value="Unassembled WGS sequence"/>
</dbReference>
<feature type="region of interest" description="Disordered" evidence="1">
    <location>
        <begin position="56"/>
        <end position="76"/>
    </location>
</feature>
<dbReference type="AlphaFoldDB" id="A0A173VPC2"/>
<dbReference type="EMBL" id="JAQMPJ010000005">
    <property type="protein sequence ID" value="MDB9005050.1"/>
    <property type="molecule type" value="Genomic_DNA"/>
</dbReference>
<dbReference type="InterPro" id="IPR000801">
    <property type="entry name" value="Esterase-like"/>
</dbReference>
<dbReference type="GO" id="GO:0016747">
    <property type="term" value="F:acyltransferase activity, transferring groups other than amino-acyl groups"/>
    <property type="evidence" value="ECO:0007669"/>
    <property type="project" value="TreeGrafter"/>
</dbReference>
<dbReference type="EMBL" id="WKMY01000004">
    <property type="protein sequence ID" value="MRY93212.1"/>
    <property type="molecule type" value="Genomic_DNA"/>
</dbReference>